<reference evidence="4 5" key="1">
    <citation type="submission" date="2017-08" db="EMBL/GenBank/DDBJ databases">
        <title>Infants hospitalized years apart are colonized by the same room-sourced microbial strains.</title>
        <authorList>
            <person name="Brooks B."/>
            <person name="Olm M.R."/>
            <person name="Firek B.A."/>
            <person name="Baker R."/>
            <person name="Thomas B.C."/>
            <person name="Morowitz M.J."/>
            <person name="Banfield J.F."/>
        </authorList>
    </citation>
    <scope>NUCLEOTIDE SEQUENCE [LARGE SCALE GENOMIC DNA]</scope>
    <source>
        <strain evidence="4">S2_003_000_R2_4</strain>
    </source>
</reference>
<dbReference type="GO" id="GO:0016787">
    <property type="term" value="F:hydrolase activity"/>
    <property type="evidence" value="ECO:0007669"/>
    <property type="project" value="UniProtKB-KW"/>
</dbReference>
<evidence type="ECO:0000256" key="2">
    <source>
        <dbReference type="ARBA" id="ARBA00022801"/>
    </source>
</evidence>
<evidence type="ECO:0000256" key="1">
    <source>
        <dbReference type="ARBA" id="ARBA00022729"/>
    </source>
</evidence>
<organism evidence="4 5">
    <name type="scientific">Caulobacter segnis</name>
    <dbReference type="NCBI Taxonomy" id="88688"/>
    <lineage>
        <taxon>Bacteria</taxon>
        <taxon>Pseudomonadati</taxon>
        <taxon>Pseudomonadota</taxon>
        <taxon>Alphaproteobacteria</taxon>
        <taxon>Caulobacterales</taxon>
        <taxon>Caulobacteraceae</taxon>
        <taxon>Caulobacter</taxon>
    </lineage>
</organism>
<proteinExistence type="predicted"/>
<evidence type="ECO:0000256" key="3">
    <source>
        <dbReference type="SAM" id="SignalP"/>
    </source>
</evidence>
<dbReference type="InterPro" id="IPR050955">
    <property type="entry name" value="Plant_Biomass_Hydrol_Est"/>
</dbReference>
<dbReference type="EMBL" id="QFQZ01000145">
    <property type="protein sequence ID" value="PZR30308.1"/>
    <property type="molecule type" value="Genomic_DNA"/>
</dbReference>
<dbReference type="PANTHER" id="PTHR43037:SF1">
    <property type="entry name" value="BLL1128 PROTEIN"/>
    <property type="match status" value="1"/>
</dbReference>
<dbReference type="PANTHER" id="PTHR43037">
    <property type="entry name" value="UNNAMED PRODUCT-RELATED"/>
    <property type="match status" value="1"/>
</dbReference>
<dbReference type="RefSeq" id="WP_304283340.1">
    <property type="nucleotide sequence ID" value="NZ_QFQZ01000145.1"/>
</dbReference>
<feature type="non-terminal residue" evidence="4">
    <location>
        <position position="272"/>
    </location>
</feature>
<dbReference type="InterPro" id="IPR029058">
    <property type="entry name" value="AB_hydrolase_fold"/>
</dbReference>
<dbReference type="AlphaFoldDB" id="A0A2W5W9S8"/>
<evidence type="ECO:0000313" key="4">
    <source>
        <dbReference type="EMBL" id="PZR30308.1"/>
    </source>
</evidence>
<dbReference type="GO" id="GO:0005576">
    <property type="term" value="C:extracellular region"/>
    <property type="evidence" value="ECO:0007669"/>
    <property type="project" value="InterPro"/>
</dbReference>
<evidence type="ECO:0000313" key="5">
    <source>
        <dbReference type="Proteomes" id="UP000249393"/>
    </source>
</evidence>
<accession>A0A2W5W9S8</accession>
<dbReference type="Gene3D" id="3.40.50.1820">
    <property type="entry name" value="alpha/beta hydrolase"/>
    <property type="match status" value="1"/>
</dbReference>
<sequence>MKSIVLTFVVATLALGSGGAWARDEAPPAARSVSVGGVARDYLLDTPVKASGPVPLVIALHGGGGNAKTMTPRWLETARREGFAVAFPSGVGRSSNMGTWNAGGCCGFAMASDSDDVAFIGAMIDDIARDHRIDPKRIYVTGLSNGGMLTYRIGEALAPRVAAIAVVSGAMFGGETPPTTPVPALIMHGEQDDIVPFKGGTSPMALVARSQTRPFREVAYAVDFWRRADGCADKPSVEPKGDVTVETYDQCARGGEVVFYRLKSAGHTWPGP</sequence>
<dbReference type="Pfam" id="PF10503">
    <property type="entry name" value="Esterase_PHB"/>
    <property type="match status" value="1"/>
</dbReference>
<feature type="signal peptide" evidence="3">
    <location>
        <begin position="1"/>
        <end position="22"/>
    </location>
</feature>
<keyword evidence="1 3" id="KW-0732">Signal</keyword>
<feature type="chain" id="PRO_5015989959" evidence="3">
    <location>
        <begin position="23"/>
        <end position="272"/>
    </location>
</feature>
<gene>
    <name evidence="4" type="ORF">DI526_22795</name>
</gene>
<dbReference type="SUPFAM" id="SSF53474">
    <property type="entry name" value="alpha/beta-Hydrolases"/>
    <property type="match status" value="1"/>
</dbReference>
<comment type="caution">
    <text evidence="4">The sequence shown here is derived from an EMBL/GenBank/DDBJ whole genome shotgun (WGS) entry which is preliminary data.</text>
</comment>
<dbReference type="InterPro" id="IPR010126">
    <property type="entry name" value="Esterase_phb"/>
</dbReference>
<dbReference type="Proteomes" id="UP000249393">
    <property type="component" value="Unassembled WGS sequence"/>
</dbReference>
<protein>
    <submittedName>
        <fullName evidence="4">Polyhydroxybutyrate depolymerase</fullName>
    </submittedName>
</protein>
<name>A0A2W5W9S8_9CAUL</name>
<keyword evidence="2" id="KW-0378">Hydrolase</keyword>